<comment type="similarity">
    <text evidence="1">Belongs to the metallo-beta-lactamase superfamily.</text>
</comment>
<dbReference type="AlphaFoldDB" id="I0V835"/>
<dbReference type="InterPro" id="IPR051013">
    <property type="entry name" value="MBL_superfamily_lactonases"/>
</dbReference>
<dbReference type="PANTHER" id="PTHR42978:SF6">
    <property type="entry name" value="QUORUM-QUENCHING LACTONASE YTNP-RELATED"/>
    <property type="match status" value="1"/>
</dbReference>
<dbReference type="SMART" id="SM00849">
    <property type="entry name" value="Lactamase_B"/>
    <property type="match status" value="1"/>
</dbReference>
<evidence type="ECO:0000256" key="2">
    <source>
        <dbReference type="ARBA" id="ARBA00022723"/>
    </source>
</evidence>
<dbReference type="HOGENOM" id="CLU_056519_1_0_11"/>
<dbReference type="STRING" id="882086.SacxiDRAFT_4100"/>
<evidence type="ECO:0000256" key="4">
    <source>
        <dbReference type="ARBA" id="ARBA00022833"/>
    </source>
</evidence>
<keyword evidence="2" id="KW-0479">Metal-binding</keyword>
<dbReference type="Proteomes" id="UP000004691">
    <property type="component" value="Unassembled WGS sequence"/>
</dbReference>
<keyword evidence="3 6" id="KW-0378">Hydrolase</keyword>
<dbReference type="InterPro" id="IPR036866">
    <property type="entry name" value="RibonucZ/Hydroxyglut_hydro"/>
</dbReference>
<dbReference type="GO" id="GO:0016787">
    <property type="term" value="F:hydrolase activity"/>
    <property type="evidence" value="ECO:0007669"/>
    <property type="project" value="UniProtKB-KW"/>
</dbReference>
<dbReference type="SUPFAM" id="SSF56281">
    <property type="entry name" value="Metallo-hydrolase/oxidoreductase"/>
    <property type="match status" value="1"/>
</dbReference>
<dbReference type="Pfam" id="PF00753">
    <property type="entry name" value="Lactamase_B"/>
    <property type="match status" value="1"/>
</dbReference>
<feature type="domain" description="Metallo-beta-lactamase" evidence="5">
    <location>
        <begin position="67"/>
        <end position="272"/>
    </location>
</feature>
<protein>
    <submittedName>
        <fullName evidence="6">Zn-dependent hydrolase, glyoxylase</fullName>
    </submittedName>
</protein>
<accession>I0V835</accession>
<dbReference type="Gene3D" id="3.60.15.10">
    <property type="entry name" value="Ribonuclease Z/Hydroxyacylglutathione hydrolase-like"/>
    <property type="match status" value="1"/>
</dbReference>
<keyword evidence="4" id="KW-0862">Zinc</keyword>
<reference evidence="6 7" key="1">
    <citation type="submission" date="2012-01" db="EMBL/GenBank/DDBJ databases">
        <title>Improved High-Quality Draft sequence of Saccharomonospora xinjiangensis XJ-54.</title>
        <authorList>
            <consortium name="US DOE Joint Genome Institute"/>
            <person name="Lucas S."/>
            <person name="Han J."/>
            <person name="Lapidus A."/>
            <person name="Cheng J.-F."/>
            <person name="Goodwin L."/>
            <person name="Pitluck S."/>
            <person name="Peters L."/>
            <person name="Mikhailova N."/>
            <person name="Teshima H."/>
            <person name="Detter J.C."/>
            <person name="Han C."/>
            <person name="Tapia R."/>
            <person name="Land M."/>
            <person name="Hauser L."/>
            <person name="Kyrpides N."/>
            <person name="Ivanova N."/>
            <person name="Pagani I."/>
            <person name="Brambilla E.-M."/>
            <person name="Klenk H.-P."/>
            <person name="Woyke T."/>
        </authorList>
    </citation>
    <scope>NUCLEOTIDE SEQUENCE [LARGE SCALE GENOMIC DNA]</scope>
    <source>
        <strain evidence="6 7">XJ-54</strain>
    </source>
</reference>
<proteinExistence type="inferred from homology"/>
<dbReference type="InterPro" id="IPR001279">
    <property type="entry name" value="Metallo-B-lactamas"/>
</dbReference>
<evidence type="ECO:0000313" key="7">
    <source>
        <dbReference type="Proteomes" id="UP000004691"/>
    </source>
</evidence>
<evidence type="ECO:0000256" key="3">
    <source>
        <dbReference type="ARBA" id="ARBA00022801"/>
    </source>
</evidence>
<dbReference type="EMBL" id="JH636049">
    <property type="protein sequence ID" value="EID56288.1"/>
    <property type="molecule type" value="Genomic_DNA"/>
</dbReference>
<evidence type="ECO:0000259" key="5">
    <source>
        <dbReference type="SMART" id="SM00849"/>
    </source>
</evidence>
<keyword evidence="7" id="KW-1185">Reference proteome</keyword>
<evidence type="ECO:0000313" key="6">
    <source>
        <dbReference type="EMBL" id="EID56288.1"/>
    </source>
</evidence>
<gene>
    <name evidence="6" type="ORF">SacxiDRAFT_4100</name>
</gene>
<dbReference type="PANTHER" id="PTHR42978">
    <property type="entry name" value="QUORUM-QUENCHING LACTONASE YTNP-RELATED-RELATED"/>
    <property type="match status" value="1"/>
</dbReference>
<sequence length="297" mass="32020">MNNAVRDLTERLRRPASMRSLRLGDTTVTYVPDGAVRLTPRFFPGIPQHVWDEAPEYLDESGNLVASIGGLLVERGDRALLIDAGFGPQSLPADDRNPHGAIHGGALLDNLAVLGRTPGDIEAVAITHLHIDHLGWAWHPAPGGTRPVFTGADYLVAEPEWTHRHLVVEHGTSREMLGILETRVRTVSDGEEIFPDVRVRITPGHTAGHTAYIISGGGQRLIAFGDALHTPIQIGHPEWSAISDHDPALATGFRRRLVAELSEPGTIGFGIHFADVVFGQVKPGGVSGDEPAWQPVA</sequence>
<evidence type="ECO:0000256" key="1">
    <source>
        <dbReference type="ARBA" id="ARBA00007749"/>
    </source>
</evidence>
<name>I0V835_9PSEU</name>
<dbReference type="GO" id="GO:0046872">
    <property type="term" value="F:metal ion binding"/>
    <property type="evidence" value="ECO:0007669"/>
    <property type="project" value="UniProtKB-KW"/>
</dbReference>
<organism evidence="6 7">
    <name type="scientific">Saccharomonospora xinjiangensis XJ-54</name>
    <dbReference type="NCBI Taxonomy" id="882086"/>
    <lineage>
        <taxon>Bacteria</taxon>
        <taxon>Bacillati</taxon>
        <taxon>Actinomycetota</taxon>
        <taxon>Actinomycetes</taxon>
        <taxon>Pseudonocardiales</taxon>
        <taxon>Pseudonocardiaceae</taxon>
        <taxon>Saccharomonospora</taxon>
    </lineage>
</organism>
<dbReference type="eggNOG" id="COG0491">
    <property type="taxonomic scope" value="Bacteria"/>
</dbReference>